<comment type="caution">
    <text evidence="1">The sequence shown here is derived from an EMBL/GenBank/DDBJ whole genome shotgun (WGS) entry which is preliminary data.</text>
</comment>
<evidence type="ECO:0000313" key="1">
    <source>
        <dbReference type="EMBL" id="KAA6355906.1"/>
    </source>
</evidence>
<dbReference type="EMBL" id="SNRW01033836">
    <property type="protein sequence ID" value="KAA6355906.1"/>
    <property type="molecule type" value="Genomic_DNA"/>
</dbReference>
<reference evidence="1 2" key="1">
    <citation type="submission" date="2019-03" db="EMBL/GenBank/DDBJ databases">
        <title>Single cell metagenomics reveals metabolic interactions within the superorganism composed of flagellate Streblomastix strix and complex community of Bacteroidetes bacteria on its surface.</title>
        <authorList>
            <person name="Treitli S.C."/>
            <person name="Kolisko M."/>
            <person name="Husnik F."/>
            <person name="Keeling P."/>
            <person name="Hampl V."/>
        </authorList>
    </citation>
    <scope>NUCLEOTIDE SEQUENCE [LARGE SCALE GENOMIC DNA]</scope>
    <source>
        <strain evidence="1">ST1C</strain>
    </source>
</reference>
<evidence type="ECO:0000313" key="2">
    <source>
        <dbReference type="Proteomes" id="UP000324800"/>
    </source>
</evidence>
<organism evidence="1 2">
    <name type="scientific">Streblomastix strix</name>
    <dbReference type="NCBI Taxonomy" id="222440"/>
    <lineage>
        <taxon>Eukaryota</taxon>
        <taxon>Metamonada</taxon>
        <taxon>Preaxostyla</taxon>
        <taxon>Oxymonadida</taxon>
        <taxon>Streblomastigidae</taxon>
        <taxon>Streblomastix</taxon>
    </lineage>
</organism>
<feature type="non-terminal residue" evidence="1">
    <location>
        <position position="1"/>
    </location>
</feature>
<proteinExistence type="predicted"/>
<dbReference type="AlphaFoldDB" id="A0A5J4TBU7"/>
<name>A0A5J4TBU7_9EUKA</name>
<sequence length="21" mass="2451">EVFVLDTHGKWESTLTVFNPM</sequence>
<protein>
    <submittedName>
        <fullName evidence="1">Uncharacterized protein</fullName>
    </submittedName>
</protein>
<dbReference type="Proteomes" id="UP000324800">
    <property type="component" value="Unassembled WGS sequence"/>
</dbReference>
<accession>A0A5J4TBU7</accession>
<gene>
    <name evidence="1" type="ORF">EZS28_048567</name>
</gene>